<sequence>MFFQEMWGMRALQGDEWLFEKKKKDHYYERGLNFETLPRGPVIPPHSNPCTYIPGANNGPGNCDLLAQIHH</sequence>
<accession>A0AAV3R491</accession>
<proteinExistence type="predicted"/>
<reference evidence="1 2" key="1">
    <citation type="submission" date="2024-01" db="EMBL/GenBank/DDBJ databases">
        <title>The complete chloroplast genome sequence of Lithospermum erythrorhizon: insights into the phylogenetic relationship among Boraginaceae species and the maternal lineages of purple gromwells.</title>
        <authorList>
            <person name="Okada T."/>
            <person name="Watanabe K."/>
        </authorList>
    </citation>
    <scope>NUCLEOTIDE SEQUENCE [LARGE SCALE GENOMIC DNA]</scope>
</reference>
<comment type="caution">
    <text evidence="1">The sequence shown here is derived from an EMBL/GenBank/DDBJ whole genome shotgun (WGS) entry which is preliminary data.</text>
</comment>
<name>A0AAV3R491_LITER</name>
<dbReference type="EMBL" id="BAABME010007394">
    <property type="protein sequence ID" value="GAA0170783.1"/>
    <property type="molecule type" value="Genomic_DNA"/>
</dbReference>
<evidence type="ECO:0000313" key="1">
    <source>
        <dbReference type="EMBL" id="GAA0170783.1"/>
    </source>
</evidence>
<gene>
    <name evidence="1" type="ORF">LIER_24971</name>
</gene>
<evidence type="ECO:0000313" key="2">
    <source>
        <dbReference type="Proteomes" id="UP001454036"/>
    </source>
</evidence>
<keyword evidence="2" id="KW-1185">Reference proteome</keyword>
<organism evidence="1 2">
    <name type="scientific">Lithospermum erythrorhizon</name>
    <name type="common">Purple gromwell</name>
    <name type="synonym">Lithospermum officinale var. erythrorhizon</name>
    <dbReference type="NCBI Taxonomy" id="34254"/>
    <lineage>
        <taxon>Eukaryota</taxon>
        <taxon>Viridiplantae</taxon>
        <taxon>Streptophyta</taxon>
        <taxon>Embryophyta</taxon>
        <taxon>Tracheophyta</taxon>
        <taxon>Spermatophyta</taxon>
        <taxon>Magnoliopsida</taxon>
        <taxon>eudicotyledons</taxon>
        <taxon>Gunneridae</taxon>
        <taxon>Pentapetalae</taxon>
        <taxon>asterids</taxon>
        <taxon>lamiids</taxon>
        <taxon>Boraginales</taxon>
        <taxon>Boraginaceae</taxon>
        <taxon>Boraginoideae</taxon>
        <taxon>Lithospermeae</taxon>
        <taxon>Lithospermum</taxon>
    </lineage>
</organism>
<dbReference type="AlphaFoldDB" id="A0AAV3R491"/>
<dbReference type="Proteomes" id="UP001454036">
    <property type="component" value="Unassembled WGS sequence"/>
</dbReference>
<protein>
    <submittedName>
        <fullName evidence="1">Uncharacterized protein</fullName>
    </submittedName>
</protein>